<dbReference type="InterPro" id="IPR029052">
    <property type="entry name" value="Metallo-depent_PP-like"/>
</dbReference>
<comment type="catalytic activity">
    <reaction evidence="1">
        <text>a ribonucleoside 3'-phosphate + H2O = a ribonucleoside + phosphate</text>
        <dbReference type="Rhea" id="RHEA:10144"/>
        <dbReference type="ChEBI" id="CHEBI:13197"/>
        <dbReference type="ChEBI" id="CHEBI:15377"/>
        <dbReference type="ChEBI" id="CHEBI:18254"/>
        <dbReference type="ChEBI" id="CHEBI:43474"/>
        <dbReference type="EC" id="3.1.3.6"/>
    </reaction>
</comment>
<keyword evidence="10" id="KW-0511">Multifunctional enzyme</keyword>
<dbReference type="CDD" id="cd07410">
    <property type="entry name" value="MPP_CpdB_N"/>
    <property type="match status" value="1"/>
</dbReference>
<evidence type="ECO:0000256" key="9">
    <source>
        <dbReference type="ARBA" id="ARBA00022801"/>
    </source>
</evidence>
<dbReference type="EMBL" id="FMYI01000001">
    <property type="protein sequence ID" value="SDB83500.1"/>
    <property type="molecule type" value="Genomic_DNA"/>
</dbReference>
<protein>
    <submittedName>
        <fullName evidence="14">2',3'-cyclic-nucleotide 2'-phosphodiesterase / 3'-nucleotidase</fullName>
    </submittedName>
</protein>
<dbReference type="GO" id="GO:0000166">
    <property type="term" value="F:nucleotide binding"/>
    <property type="evidence" value="ECO:0007669"/>
    <property type="project" value="UniProtKB-KW"/>
</dbReference>
<evidence type="ECO:0000256" key="1">
    <source>
        <dbReference type="ARBA" id="ARBA00000527"/>
    </source>
</evidence>
<dbReference type="Gene3D" id="3.60.21.10">
    <property type="match status" value="1"/>
</dbReference>
<evidence type="ECO:0000256" key="3">
    <source>
        <dbReference type="ARBA" id="ARBA00001968"/>
    </source>
</evidence>
<dbReference type="RefSeq" id="WP_090792258.1">
    <property type="nucleotide sequence ID" value="NZ_FMYI01000001.1"/>
</dbReference>
<evidence type="ECO:0000256" key="4">
    <source>
        <dbReference type="ARBA" id="ARBA00004196"/>
    </source>
</evidence>
<dbReference type="PROSITE" id="PS00786">
    <property type="entry name" value="5_NUCLEOTIDASE_2"/>
    <property type="match status" value="1"/>
</dbReference>
<gene>
    <name evidence="14" type="ORF">SAMN05421734_101316</name>
</gene>
<evidence type="ECO:0000256" key="10">
    <source>
        <dbReference type="ARBA" id="ARBA00023268"/>
    </source>
</evidence>
<dbReference type="GO" id="GO:0046872">
    <property type="term" value="F:metal ion binding"/>
    <property type="evidence" value="ECO:0007669"/>
    <property type="project" value="UniProtKB-KW"/>
</dbReference>
<evidence type="ECO:0000259" key="13">
    <source>
        <dbReference type="Pfam" id="PF02872"/>
    </source>
</evidence>
<evidence type="ECO:0000259" key="12">
    <source>
        <dbReference type="Pfam" id="PF00149"/>
    </source>
</evidence>
<comment type="cofactor">
    <cofactor evidence="3">
        <name>a divalent metal cation</name>
        <dbReference type="ChEBI" id="CHEBI:60240"/>
    </cofactor>
</comment>
<dbReference type="OrthoDB" id="9775118at2"/>
<dbReference type="PRINTS" id="PR01607">
    <property type="entry name" value="APYRASEFAMLY"/>
</dbReference>
<comment type="similarity">
    <text evidence="5 11">Belongs to the 5'-nucleotidase family.</text>
</comment>
<dbReference type="Pfam" id="PF02872">
    <property type="entry name" value="5_nucleotid_C"/>
    <property type="match status" value="1"/>
</dbReference>
<dbReference type="Pfam" id="PF00149">
    <property type="entry name" value="Metallophos"/>
    <property type="match status" value="1"/>
</dbReference>
<dbReference type="PANTHER" id="PTHR11575">
    <property type="entry name" value="5'-NUCLEOTIDASE-RELATED"/>
    <property type="match status" value="1"/>
</dbReference>
<evidence type="ECO:0000256" key="6">
    <source>
        <dbReference type="ARBA" id="ARBA00022723"/>
    </source>
</evidence>
<keyword evidence="7" id="KW-0732">Signal</keyword>
<feature type="domain" description="Calcineurin-like phosphoesterase" evidence="12">
    <location>
        <begin position="8"/>
        <end position="239"/>
    </location>
</feature>
<dbReference type="SUPFAM" id="SSF56300">
    <property type="entry name" value="Metallo-dependent phosphatases"/>
    <property type="match status" value="1"/>
</dbReference>
<dbReference type="InterPro" id="IPR006146">
    <property type="entry name" value="5'-Nucleotdase_CS"/>
</dbReference>
<dbReference type="Gene3D" id="3.90.780.10">
    <property type="entry name" value="5'-Nucleotidase, C-terminal domain"/>
    <property type="match status" value="1"/>
</dbReference>
<dbReference type="GO" id="GO:0030288">
    <property type="term" value="C:outer membrane-bounded periplasmic space"/>
    <property type="evidence" value="ECO:0007669"/>
    <property type="project" value="TreeGrafter"/>
</dbReference>
<evidence type="ECO:0000256" key="11">
    <source>
        <dbReference type="RuleBase" id="RU362119"/>
    </source>
</evidence>
<dbReference type="InterPro" id="IPR008334">
    <property type="entry name" value="5'-Nucleotdase_C"/>
</dbReference>
<dbReference type="GO" id="GO:0008254">
    <property type="term" value="F:3'-nucleotidase activity"/>
    <property type="evidence" value="ECO:0007669"/>
    <property type="project" value="UniProtKB-EC"/>
</dbReference>
<dbReference type="InterPro" id="IPR041827">
    <property type="entry name" value="CpdB_N"/>
</dbReference>
<organism evidence="14 15">
    <name type="scientific">Pelagirhabdus alkalitolerans</name>
    <dbReference type="NCBI Taxonomy" id="1612202"/>
    <lineage>
        <taxon>Bacteria</taxon>
        <taxon>Bacillati</taxon>
        <taxon>Bacillota</taxon>
        <taxon>Bacilli</taxon>
        <taxon>Bacillales</taxon>
        <taxon>Bacillaceae</taxon>
        <taxon>Pelagirhabdus</taxon>
    </lineage>
</organism>
<evidence type="ECO:0000313" key="15">
    <source>
        <dbReference type="Proteomes" id="UP000242949"/>
    </source>
</evidence>
<evidence type="ECO:0000256" key="5">
    <source>
        <dbReference type="ARBA" id="ARBA00006654"/>
    </source>
</evidence>
<evidence type="ECO:0000256" key="2">
    <source>
        <dbReference type="ARBA" id="ARBA00001730"/>
    </source>
</evidence>
<comment type="subcellular location">
    <subcellularLocation>
        <location evidence="4">Cell envelope</location>
    </subcellularLocation>
</comment>
<evidence type="ECO:0000256" key="7">
    <source>
        <dbReference type="ARBA" id="ARBA00022729"/>
    </source>
</evidence>
<dbReference type="PROSITE" id="PS00785">
    <property type="entry name" value="5_NUCLEOTIDASE_1"/>
    <property type="match status" value="1"/>
</dbReference>
<dbReference type="SUPFAM" id="SSF55816">
    <property type="entry name" value="5'-nucleotidase (syn. UDP-sugar hydrolase), C-terminal domain"/>
    <property type="match status" value="1"/>
</dbReference>
<dbReference type="InterPro" id="IPR036907">
    <property type="entry name" value="5'-Nucleotdase_C_sf"/>
</dbReference>
<dbReference type="InterPro" id="IPR006179">
    <property type="entry name" value="5_nucleotidase/apyrase"/>
</dbReference>
<evidence type="ECO:0000313" key="14">
    <source>
        <dbReference type="EMBL" id="SDB83500.1"/>
    </source>
</evidence>
<feature type="domain" description="5'-Nucleotidase C-terminal" evidence="13">
    <location>
        <begin position="315"/>
        <end position="485"/>
    </location>
</feature>
<keyword evidence="6" id="KW-0479">Metal-binding</keyword>
<proteinExistence type="inferred from homology"/>
<dbReference type="Proteomes" id="UP000242949">
    <property type="component" value="Unassembled WGS sequence"/>
</dbReference>
<sequence length="523" mass="59450">MLDRHTITILATSDIHGHVYPTTYRGNTNQPLGLAKLATLIRNERAKAQDSLLIDNGDVIQGSPMMYHYHNASLPRNPIIKAMNQLEFDASVIGNHEFNFGSQALDDAVNASRFPWLSANIIDREYHKPRYKPYIIKQIENGLRVAILGITTHYIPNWEKPDHIEHLEFQDAYETTKRWVTYIQENEAIDLLIVSYHGGFERDLATGELTEAQTGENQGYLLLNEIDGIDVLLTGHQHRKLAEVIDQTAVIQPGVNGESLGKVTVHLTKTSSGWMVQDKECELVPVEEATPASPEILIAAHQAHHDTETWLDQPIGHIDGDLSVKDPFNLRLSTHPLIAFINQVQMEEANVDISLTSLFHDESPGFKGAVTMREIVNNYIYPNTLVVLELTGKDIKQALEKSANYFKVDDHNKLVINPTYLYPKPAPYNYDMWAGIDYQLDISKPEGQRVTKLHYLNVPIKENDDFEVVMNNYRASGGGDFDMFKNKRIIKEIQTDMTELLVDYFTRHPYVIPELKTNFIVTH</sequence>
<dbReference type="STRING" id="1612202.SAMN05421734_101316"/>
<keyword evidence="9 11" id="KW-0378">Hydrolase</keyword>
<dbReference type="InterPro" id="IPR004843">
    <property type="entry name" value="Calcineurin-like_PHP"/>
</dbReference>
<dbReference type="GO" id="GO:0009166">
    <property type="term" value="P:nucleotide catabolic process"/>
    <property type="evidence" value="ECO:0007669"/>
    <property type="project" value="InterPro"/>
</dbReference>
<keyword evidence="15" id="KW-1185">Reference proteome</keyword>
<evidence type="ECO:0000256" key="8">
    <source>
        <dbReference type="ARBA" id="ARBA00022741"/>
    </source>
</evidence>
<dbReference type="PANTHER" id="PTHR11575:SF6">
    <property type="entry name" value="2',3'-CYCLIC-NUCLEOTIDE 2'-PHOSPHODIESTERASE_3'-NUCLEOTIDASE"/>
    <property type="match status" value="1"/>
</dbReference>
<comment type="catalytic activity">
    <reaction evidence="2">
        <text>a nucleoside 2',3'-cyclic phosphate + H2O = a nucleoside 3'-phosphate + H(+)</text>
        <dbReference type="Rhea" id="RHEA:19621"/>
        <dbReference type="ChEBI" id="CHEBI:15377"/>
        <dbReference type="ChEBI" id="CHEBI:15378"/>
        <dbReference type="ChEBI" id="CHEBI:66949"/>
        <dbReference type="ChEBI" id="CHEBI:66954"/>
        <dbReference type="EC" id="3.1.4.16"/>
    </reaction>
</comment>
<dbReference type="AlphaFoldDB" id="A0A1G6GN77"/>
<reference evidence="15" key="1">
    <citation type="submission" date="2016-09" db="EMBL/GenBank/DDBJ databases">
        <authorList>
            <person name="Varghese N."/>
            <person name="Submissions S."/>
        </authorList>
    </citation>
    <scope>NUCLEOTIDE SEQUENCE [LARGE SCALE GENOMIC DNA]</scope>
    <source>
        <strain evidence="15">S5</strain>
    </source>
</reference>
<dbReference type="GO" id="GO:0008663">
    <property type="term" value="F:2',3'-cyclic-nucleotide 2'-phosphodiesterase activity"/>
    <property type="evidence" value="ECO:0007669"/>
    <property type="project" value="UniProtKB-EC"/>
</dbReference>
<accession>A0A1G6GN77</accession>
<keyword evidence="8 11" id="KW-0547">Nucleotide-binding</keyword>
<name>A0A1G6GN77_9BACI</name>